<proteinExistence type="predicted"/>
<dbReference type="OrthoDB" id="2230412at2759"/>
<evidence type="ECO:0000313" key="2">
    <source>
        <dbReference type="Proteomes" id="UP000193560"/>
    </source>
</evidence>
<sequence>MNNRLLSLCLPKPMNFRSLLNGIGTSLKDKVERLLIESSGNDDGHTEEDTLKQISNTINFLGVDLRNYNYSSQIVRSGRIPTSYEERWDWAKVIELLLKLKRDLMDQRRCDGTSETRNNQWLEDGGPSFGGLWDVKDDLELGKLFGWDELIAWAMTDEA</sequence>
<dbReference type="AlphaFoldDB" id="A0A1X2HXC7"/>
<dbReference type="Proteomes" id="UP000193560">
    <property type="component" value="Unassembled WGS sequence"/>
</dbReference>
<protein>
    <submittedName>
        <fullName evidence="1">Uncharacterized protein</fullName>
    </submittedName>
</protein>
<name>A0A1X2HXC7_9FUNG</name>
<comment type="caution">
    <text evidence="1">The sequence shown here is derived from an EMBL/GenBank/DDBJ whole genome shotgun (WGS) entry which is preliminary data.</text>
</comment>
<gene>
    <name evidence="1" type="ORF">BCR42DRAFT_444194</name>
</gene>
<keyword evidence="2" id="KW-1185">Reference proteome</keyword>
<dbReference type="EMBL" id="MCGE01000050">
    <property type="protein sequence ID" value="ORZ04510.1"/>
    <property type="molecule type" value="Genomic_DNA"/>
</dbReference>
<evidence type="ECO:0000313" key="1">
    <source>
        <dbReference type="EMBL" id="ORZ04510.1"/>
    </source>
</evidence>
<organism evidence="1 2">
    <name type="scientific">Absidia repens</name>
    <dbReference type="NCBI Taxonomy" id="90262"/>
    <lineage>
        <taxon>Eukaryota</taxon>
        <taxon>Fungi</taxon>
        <taxon>Fungi incertae sedis</taxon>
        <taxon>Mucoromycota</taxon>
        <taxon>Mucoromycotina</taxon>
        <taxon>Mucoromycetes</taxon>
        <taxon>Mucorales</taxon>
        <taxon>Cunninghamellaceae</taxon>
        <taxon>Absidia</taxon>
    </lineage>
</organism>
<reference evidence="1 2" key="1">
    <citation type="submission" date="2016-07" db="EMBL/GenBank/DDBJ databases">
        <title>Pervasive Adenine N6-methylation of Active Genes in Fungi.</title>
        <authorList>
            <consortium name="DOE Joint Genome Institute"/>
            <person name="Mondo S.J."/>
            <person name="Dannebaum R.O."/>
            <person name="Kuo R.C."/>
            <person name="Labutti K."/>
            <person name="Haridas S."/>
            <person name="Kuo A."/>
            <person name="Salamov A."/>
            <person name="Ahrendt S.R."/>
            <person name="Lipzen A."/>
            <person name="Sullivan W."/>
            <person name="Andreopoulos W.B."/>
            <person name="Clum A."/>
            <person name="Lindquist E."/>
            <person name="Daum C."/>
            <person name="Ramamoorthy G.K."/>
            <person name="Gryganskyi A."/>
            <person name="Culley D."/>
            <person name="Magnuson J.K."/>
            <person name="James T.Y."/>
            <person name="O'Malley M.A."/>
            <person name="Stajich J.E."/>
            <person name="Spatafora J.W."/>
            <person name="Visel A."/>
            <person name="Grigoriev I.V."/>
        </authorList>
    </citation>
    <scope>NUCLEOTIDE SEQUENCE [LARGE SCALE GENOMIC DNA]</scope>
    <source>
        <strain evidence="1 2">NRRL 1336</strain>
    </source>
</reference>
<accession>A0A1X2HXC7</accession>